<gene>
    <name evidence="6" type="ORF">K443DRAFT_104953</name>
</gene>
<evidence type="ECO:0000256" key="3">
    <source>
        <dbReference type="ARBA" id="ARBA00022771"/>
    </source>
</evidence>
<keyword evidence="5" id="KW-0539">Nucleus</keyword>
<keyword evidence="7" id="KW-1185">Reference proteome</keyword>
<dbReference type="HOGENOM" id="CLU_009123_6_0_1"/>
<evidence type="ECO:0000313" key="7">
    <source>
        <dbReference type="Proteomes" id="UP000054477"/>
    </source>
</evidence>
<dbReference type="PANTHER" id="PTHR46481">
    <property type="entry name" value="ZINC FINGER BED DOMAIN-CONTAINING PROTEIN 4"/>
    <property type="match status" value="1"/>
</dbReference>
<protein>
    <submittedName>
        <fullName evidence="6">Uncharacterized protein</fullName>
    </submittedName>
</protein>
<keyword evidence="2" id="KW-0479">Metal-binding</keyword>
<evidence type="ECO:0000313" key="6">
    <source>
        <dbReference type="EMBL" id="KIJ97832.1"/>
    </source>
</evidence>
<dbReference type="InterPro" id="IPR052035">
    <property type="entry name" value="ZnF_BED_domain_contain"/>
</dbReference>
<dbReference type="EMBL" id="KN838682">
    <property type="protein sequence ID" value="KIJ97832.1"/>
    <property type="molecule type" value="Genomic_DNA"/>
</dbReference>
<reference evidence="7" key="2">
    <citation type="submission" date="2015-01" db="EMBL/GenBank/DDBJ databases">
        <title>Evolutionary Origins and Diversification of the Mycorrhizal Mutualists.</title>
        <authorList>
            <consortium name="DOE Joint Genome Institute"/>
            <consortium name="Mycorrhizal Genomics Consortium"/>
            <person name="Kohler A."/>
            <person name="Kuo A."/>
            <person name="Nagy L.G."/>
            <person name="Floudas D."/>
            <person name="Copeland A."/>
            <person name="Barry K.W."/>
            <person name="Cichocki N."/>
            <person name="Veneault-Fourrey C."/>
            <person name="LaButti K."/>
            <person name="Lindquist E.A."/>
            <person name="Lipzen A."/>
            <person name="Lundell T."/>
            <person name="Morin E."/>
            <person name="Murat C."/>
            <person name="Riley R."/>
            <person name="Ohm R."/>
            <person name="Sun H."/>
            <person name="Tunlid A."/>
            <person name="Henrissat B."/>
            <person name="Grigoriev I.V."/>
            <person name="Hibbett D.S."/>
            <person name="Martin F."/>
        </authorList>
    </citation>
    <scope>NUCLEOTIDE SEQUENCE [LARGE SCALE GENOMIC DNA]</scope>
    <source>
        <strain evidence="7">LaAM-08-1</strain>
    </source>
</reference>
<name>A0A0C9XP99_9AGAR</name>
<dbReference type="Proteomes" id="UP000054477">
    <property type="component" value="Unassembled WGS sequence"/>
</dbReference>
<sequence length="210" mass="24015">CFPHVVNLACQAVLGALTNLDYAREPRTNEEQTSFLEAVEKDPIATLRALIRTIRASSIRRQQFSQIVKTFMGKDLQLLHDVDTRWSSALLMIERALVLEQCIESFLSVPEFQDLRDKYHLSDDEWNALSVTREILLVPFAFQQRLSAQKTPTLCDAIPSFEAMIRTWKAMQVEYFAGPESDVIEKGLDKLTVYLERAELVPVYVISMGM</sequence>
<proteinExistence type="predicted"/>
<comment type="subcellular location">
    <subcellularLocation>
        <location evidence="1">Nucleus</location>
    </subcellularLocation>
</comment>
<evidence type="ECO:0000256" key="4">
    <source>
        <dbReference type="ARBA" id="ARBA00022833"/>
    </source>
</evidence>
<accession>A0A0C9XP99</accession>
<dbReference type="SUPFAM" id="SSF53098">
    <property type="entry name" value="Ribonuclease H-like"/>
    <property type="match status" value="1"/>
</dbReference>
<evidence type="ECO:0000256" key="5">
    <source>
        <dbReference type="ARBA" id="ARBA00023242"/>
    </source>
</evidence>
<keyword evidence="4" id="KW-0862">Zinc</keyword>
<reference evidence="6 7" key="1">
    <citation type="submission" date="2014-04" db="EMBL/GenBank/DDBJ databases">
        <authorList>
            <consortium name="DOE Joint Genome Institute"/>
            <person name="Kuo A."/>
            <person name="Kohler A."/>
            <person name="Nagy L.G."/>
            <person name="Floudas D."/>
            <person name="Copeland A."/>
            <person name="Barry K.W."/>
            <person name="Cichocki N."/>
            <person name="Veneault-Fourrey C."/>
            <person name="LaButti K."/>
            <person name="Lindquist E.A."/>
            <person name="Lipzen A."/>
            <person name="Lundell T."/>
            <person name="Morin E."/>
            <person name="Murat C."/>
            <person name="Sun H."/>
            <person name="Tunlid A."/>
            <person name="Henrissat B."/>
            <person name="Grigoriev I.V."/>
            <person name="Hibbett D.S."/>
            <person name="Martin F."/>
            <person name="Nordberg H.P."/>
            <person name="Cantor M.N."/>
            <person name="Hua S.X."/>
        </authorList>
    </citation>
    <scope>NUCLEOTIDE SEQUENCE [LARGE SCALE GENOMIC DNA]</scope>
    <source>
        <strain evidence="6 7">LaAM-08-1</strain>
    </source>
</reference>
<evidence type="ECO:0000256" key="2">
    <source>
        <dbReference type="ARBA" id="ARBA00022723"/>
    </source>
</evidence>
<dbReference type="GO" id="GO:0005634">
    <property type="term" value="C:nucleus"/>
    <property type="evidence" value="ECO:0007669"/>
    <property type="project" value="UniProtKB-SubCell"/>
</dbReference>
<organism evidence="6 7">
    <name type="scientific">Laccaria amethystina LaAM-08-1</name>
    <dbReference type="NCBI Taxonomy" id="1095629"/>
    <lineage>
        <taxon>Eukaryota</taxon>
        <taxon>Fungi</taxon>
        <taxon>Dikarya</taxon>
        <taxon>Basidiomycota</taxon>
        <taxon>Agaricomycotina</taxon>
        <taxon>Agaricomycetes</taxon>
        <taxon>Agaricomycetidae</taxon>
        <taxon>Agaricales</taxon>
        <taxon>Agaricineae</taxon>
        <taxon>Hydnangiaceae</taxon>
        <taxon>Laccaria</taxon>
    </lineage>
</organism>
<dbReference type="InterPro" id="IPR012337">
    <property type="entry name" value="RNaseH-like_sf"/>
</dbReference>
<feature type="non-terminal residue" evidence="6">
    <location>
        <position position="210"/>
    </location>
</feature>
<dbReference type="GO" id="GO:0008270">
    <property type="term" value="F:zinc ion binding"/>
    <property type="evidence" value="ECO:0007669"/>
    <property type="project" value="UniProtKB-KW"/>
</dbReference>
<evidence type="ECO:0000256" key="1">
    <source>
        <dbReference type="ARBA" id="ARBA00004123"/>
    </source>
</evidence>
<keyword evidence="3" id="KW-0863">Zinc-finger</keyword>
<dbReference type="OrthoDB" id="3172935at2759"/>
<dbReference type="PANTHER" id="PTHR46481:SF10">
    <property type="entry name" value="ZINC FINGER BED DOMAIN-CONTAINING PROTEIN 39"/>
    <property type="match status" value="1"/>
</dbReference>
<dbReference type="AlphaFoldDB" id="A0A0C9XP99"/>